<comment type="caution">
    <text evidence="1">The sequence shown here is derived from an EMBL/GenBank/DDBJ whole genome shotgun (WGS) entry which is preliminary data.</text>
</comment>
<organism evidence="1">
    <name type="scientific">termite gut metagenome</name>
    <dbReference type="NCBI Taxonomy" id="433724"/>
    <lineage>
        <taxon>unclassified sequences</taxon>
        <taxon>metagenomes</taxon>
        <taxon>organismal metagenomes</taxon>
    </lineage>
</organism>
<evidence type="ECO:0000313" key="1">
    <source>
        <dbReference type="EMBL" id="KAA6316514.1"/>
    </source>
</evidence>
<reference evidence="1" key="1">
    <citation type="submission" date="2019-03" db="EMBL/GenBank/DDBJ databases">
        <title>Single cell metagenomics reveals metabolic interactions within the superorganism composed of flagellate Streblomastix strix and complex community of Bacteroidetes bacteria on its surface.</title>
        <authorList>
            <person name="Treitli S.C."/>
            <person name="Kolisko M."/>
            <person name="Husnik F."/>
            <person name="Keeling P."/>
            <person name="Hampl V."/>
        </authorList>
    </citation>
    <scope>NUCLEOTIDE SEQUENCE</scope>
    <source>
        <strain evidence="1">STM</strain>
    </source>
</reference>
<accession>A0A5J4Q6K0</accession>
<gene>
    <name evidence="1" type="ORF">EZS27_033187</name>
</gene>
<sequence length="72" mass="8311">LEYGPILMAYSGSFGSEESDKSYSFDLAQLTPDPIHPLQFNIKNDPRHAFVPYWMLVPNQTFYVFPVATPKW</sequence>
<proteinExistence type="predicted"/>
<feature type="non-terminal residue" evidence="1">
    <location>
        <position position="1"/>
    </location>
</feature>
<dbReference type="EMBL" id="SNRY01004853">
    <property type="protein sequence ID" value="KAA6316514.1"/>
    <property type="molecule type" value="Genomic_DNA"/>
</dbReference>
<protein>
    <submittedName>
        <fullName evidence="1">Uncharacterized protein</fullName>
    </submittedName>
</protein>
<dbReference type="AlphaFoldDB" id="A0A5J4Q6K0"/>
<name>A0A5J4Q6K0_9ZZZZ</name>